<evidence type="ECO:0000256" key="1">
    <source>
        <dbReference type="ARBA" id="ARBA00022574"/>
    </source>
</evidence>
<dbReference type="Proteomes" id="UP000694941">
    <property type="component" value="Unplaced"/>
</dbReference>
<keyword evidence="1 3" id="KW-0853">WD repeat</keyword>
<protein>
    <submittedName>
        <fullName evidence="6">DDB1- and CUL4-associated factor 5-like isoform X1</fullName>
    </submittedName>
</protein>
<feature type="repeat" description="WD" evidence="3">
    <location>
        <begin position="325"/>
        <end position="358"/>
    </location>
</feature>
<evidence type="ECO:0000256" key="3">
    <source>
        <dbReference type="PROSITE-ProRule" id="PRU00221"/>
    </source>
</evidence>
<accession>A0ABM1SFA2</accession>
<dbReference type="PROSITE" id="PS50294">
    <property type="entry name" value="WD_REPEATS_REGION"/>
    <property type="match status" value="2"/>
</dbReference>
<sequence length="843" mass="94731">MAKDECLFTYITQRQYTGNGSSLSAIPFPALRHRFNQAKNLYRKDLFAHYGCVNAIEFSHDGEWLASGGDDKRVLLWNVEKVMAGESKPQSMNAEHTSNIFCLGFDSKHSKLFSAGNDEQVIVHDPNTGETVKMFLHEDAVYGISIDPTNDCVFASACDDGRVLVWDIREGSTSGNPFVLANYTSAFHAVMYNPVEPRLLATANSKEGIGLWDIRKPRTVLLRYGGSLSAQSAMSVRFNCSGTRLVALRRRLPPVICNLHSSYPVAEFDHPGYYNSCTMKSCCFGGDNDQYVLSGSDDFRLYVWKIPDDIEHKKSVWVNKAHLVLRGHRSIVNQVRYNTLRSLIVSSGVEKIIKLWSMFSLPDWLGSLENYGEISPRRVYSHEEYIDLILESGQFMTHDYSHQSVKEDPRMMAFFDSLVQRDIKGYTSDSSDQTTNTELLAACFELQSDSSNSKSSILLSSSLSSSSDEETQKDEGSYHTDGSLSPQTKFYLSTLASRAESTLTNLNDENEVWNDVNSDNSENPISQLIAHKRHDHFLRTARASLRKTKKRLRNISKSTKCSGTQPKDSITGKTSKTEQGHARARKVLDSVLQDVQKVLDKKDKRKKLRKRRARILQDLSDSDSSSDSNKESHPIIANLSGRESCCNKHTDNSSFSNALADVSSNHLSNTMYSVEGNSVLNNVNSALKLPTSTLDPSPLHCHENDLPLSHVETQQSTSKHCTGLSLQNTNSLLNLSEDIIQSSEEHPVCLNDHTNNKLENKEHHQDFSGSVNGVNKYEHNRISTEEPSHKYPCCVNGVNIQEASNSSQQHLVSFKRYEQSIHSTRKYRKRCSQEDDNAEENDL</sequence>
<reference evidence="6" key="1">
    <citation type="submission" date="2025-08" db="UniProtKB">
        <authorList>
            <consortium name="RefSeq"/>
        </authorList>
    </citation>
    <scope>IDENTIFICATION</scope>
    <source>
        <tissue evidence="6">Muscle</tissue>
    </source>
</reference>
<feature type="repeat" description="WD" evidence="3">
    <location>
        <begin position="134"/>
        <end position="176"/>
    </location>
</feature>
<feature type="repeat" description="WD" evidence="3">
    <location>
        <begin position="46"/>
        <end position="80"/>
    </location>
</feature>
<name>A0ABM1SFA2_LIMPO</name>
<feature type="region of interest" description="Disordered" evidence="4">
    <location>
        <begin position="554"/>
        <end position="583"/>
    </location>
</feature>
<feature type="compositionally biased region" description="Polar residues" evidence="4">
    <location>
        <begin position="555"/>
        <end position="574"/>
    </location>
</feature>
<dbReference type="RefSeq" id="XP_022242307.1">
    <property type="nucleotide sequence ID" value="XM_022386599.1"/>
</dbReference>
<dbReference type="InterPro" id="IPR019775">
    <property type="entry name" value="WD40_repeat_CS"/>
</dbReference>
<proteinExistence type="predicted"/>
<dbReference type="Pfam" id="PF00400">
    <property type="entry name" value="WD40"/>
    <property type="match status" value="3"/>
</dbReference>
<dbReference type="GeneID" id="106460008"/>
<dbReference type="InterPro" id="IPR036322">
    <property type="entry name" value="WD40_repeat_dom_sf"/>
</dbReference>
<keyword evidence="2" id="KW-0677">Repeat</keyword>
<dbReference type="Gene3D" id="2.130.10.10">
    <property type="entry name" value="YVTN repeat-like/Quinoprotein amine dehydrogenase"/>
    <property type="match status" value="3"/>
</dbReference>
<gene>
    <name evidence="6" type="primary">LOC106460008</name>
</gene>
<dbReference type="InterPro" id="IPR045151">
    <property type="entry name" value="DCAF8"/>
</dbReference>
<evidence type="ECO:0000256" key="4">
    <source>
        <dbReference type="SAM" id="MobiDB-lite"/>
    </source>
</evidence>
<keyword evidence="5" id="KW-1185">Reference proteome</keyword>
<dbReference type="PANTHER" id="PTHR15574">
    <property type="entry name" value="WD REPEAT DOMAIN-CONTAINING FAMILY"/>
    <property type="match status" value="1"/>
</dbReference>
<feature type="region of interest" description="Disordered" evidence="4">
    <location>
        <begin position="463"/>
        <end position="484"/>
    </location>
</feature>
<organism evidence="5 6">
    <name type="scientific">Limulus polyphemus</name>
    <name type="common">Atlantic horseshoe crab</name>
    <dbReference type="NCBI Taxonomy" id="6850"/>
    <lineage>
        <taxon>Eukaryota</taxon>
        <taxon>Metazoa</taxon>
        <taxon>Ecdysozoa</taxon>
        <taxon>Arthropoda</taxon>
        <taxon>Chelicerata</taxon>
        <taxon>Merostomata</taxon>
        <taxon>Xiphosura</taxon>
        <taxon>Limulidae</taxon>
        <taxon>Limulus</taxon>
    </lineage>
</organism>
<dbReference type="PROSITE" id="PS50082">
    <property type="entry name" value="WD_REPEATS_2"/>
    <property type="match status" value="3"/>
</dbReference>
<dbReference type="InterPro" id="IPR001680">
    <property type="entry name" value="WD40_rpt"/>
</dbReference>
<evidence type="ECO:0000313" key="6">
    <source>
        <dbReference type="RefSeq" id="XP_022242307.1"/>
    </source>
</evidence>
<dbReference type="SMART" id="SM00320">
    <property type="entry name" value="WD40"/>
    <property type="match status" value="6"/>
</dbReference>
<dbReference type="PANTHER" id="PTHR15574:SF43">
    <property type="entry name" value="DDB1- AND CUL4-ASSOCIATED FACTOR 5"/>
    <property type="match status" value="1"/>
</dbReference>
<dbReference type="PROSITE" id="PS00678">
    <property type="entry name" value="WD_REPEATS_1"/>
    <property type="match status" value="1"/>
</dbReference>
<evidence type="ECO:0000313" key="5">
    <source>
        <dbReference type="Proteomes" id="UP000694941"/>
    </source>
</evidence>
<evidence type="ECO:0000256" key="2">
    <source>
        <dbReference type="ARBA" id="ARBA00022737"/>
    </source>
</evidence>
<dbReference type="SUPFAM" id="SSF50978">
    <property type="entry name" value="WD40 repeat-like"/>
    <property type="match status" value="1"/>
</dbReference>
<dbReference type="InterPro" id="IPR015943">
    <property type="entry name" value="WD40/YVTN_repeat-like_dom_sf"/>
</dbReference>